<dbReference type="AlphaFoldDB" id="A0AAV9Z292"/>
<evidence type="ECO:0000313" key="3">
    <source>
        <dbReference type="Proteomes" id="UP001362999"/>
    </source>
</evidence>
<organism evidence="2 3">
    <name type="scientific">Favolaschia claudopus</name>
    <dbReference type="NCBI Taxonomy" id="2862362"/>
    <lineage>
        <taxon>Eukaryota</taxon>
        <taxon>Fungi</taxon>
        <taxon>Dikarya</taxon>
        <taxon>Basidiomycota</taxon>
        <taxon>Agaricomycotina</taxon>
        <taxon>Agaricomycetes</taxon>
        <taxon>Agaricomycetidae</taxon>
        <taxon>Agaricales</taxon>
        <taxon>Marasmiineae</taxon>
        <taxon>Mycenaceae</taxon>
        <taxon>Favolaschia</taxon>
    </lineage>
</organism>
<dbReference type="Proteomes" id="UP001362999">
    <property type="component" value="Unassembled WGS sequence"/>
</dbReference>
<gene>
    <name evidence="2" type="ORF">R3P38DRAFT_3298848</name>
</gene>
<dbReference type="EMBL" id="JAWWNJ010000234">
    <property type="protein sequence ID" value="KAK6969076.1"/>
    <property type="molecule type" value="Genomic_DNA"/>
</dbReference>
<feature type="compositionally biased region" description="Basic and acidic residues" evidence="1">
    <location>
        <begin position="183"/>
        <end position="195"/>
    </location>
</feature>
<proteinExistence type="predicted"/>
<accession>A0AAV9Z292</accession>
<feature type="region of interest" description="Disordered" evidence="1">
    <location>
        <begin position="1"/>
        <end position="22"/>
    </location>
</feature>
<feature type="region of interest" description="Disordered" evidence="1">
    <location>
        <begin position="148"/>
        <end position="244"/>
    </location>
</feature>
<feature type="compositionally biased region" description="Basic and acidic residues" evidence="1">
    <location>
        <begin position="203"/>
        <end position="214"/>
    </location>
</feature>
<protein>
    <submittedName>
        <fullName evidence="2">Uncharacterized protein</fullName>
    </submittedName>
</protein>
<comment type="caution">
    <text evidence="2">The sequence shown here is derived from an EMBL/GenBank/DDBJ whole genome shotgun (WGS) entry which is preliminary data.</text>
</comment>
<evidence type="ECO:0000313" key="2">
    <source>
        <dbReference type="EMBL" id="KAK6969076.1"/>
    </source>
</evidence>
<reference evidence="2 3" key="1">
    <citation type="journal article" date="2024" name="J Genomics">
        <title>Draft genome sequencing and assembly of Favolaschia claudopus CIRM-BRFM 2984 isolated from oak limbs.</title>
        <authorList>
            <person name="Navarro D."/>
            <person name="Drula E."/>
            <person name="Chaduli D."/>
            <person name="Cazenave R."/>
            <person name="Ahrendt S."/>
            <person name="Wang J."/>
            <person name="Lipzen A."/>
            <person name="Daum C."/>
            <person name="Barry K."/>
            <person name="Grigoriev I.V."/>
            <person name="Favel A."/>
            <person name="Rosso M.N."/>
            <person name="Martin F."/>
        </authorList>
    </citation>
    <scope>NUCLEOTIDE SEQUENCE [LARGE SCALE GENOMIC DNA]</scope>
    <source>
        <strain evidence="2 3">CIRM-BRFM 2984</strain>
    </source>
</reference>
<sequence>MRFPATLPITHPPLAHGKRDAEGHSTPQYVLAWVCPRRTLFTNLGGGVLGVVHGRNLSNTVRKRWISDSRTEDIQLRPLAYPGPSGDDFYLIAMHNMTESDHINRSLNAFPSGDPGIQATREAFAMHLSPELEDTFKWYRWPLMRPRKKALKQKPEKEQRQKQEEKEASQEKAGEEQQQSQDLDQHPVDEPRGEFDDGCITDGDEHMSTGDKPKLSGAGEHTNANSARTVGKRTRQGVDPGPETLRMQVPRVDIDSDAPSALRAPDEALEEQELNELREWVRERARILRQAAEIMEQAAESGNLEWMKSIRRRDVGRDVVDMVNEYARTRAGESTGLGQEIQ</sequence>
<evidence type="ECO:0000256" key="1">
    <source>
        <dbReference type="SAM" id="MobiDB-lite"/>
    </source>
</evidence>
<name>A0AAV9Z292_9AGAR</name>
<keyword evidence="3" id="KW-1185">Reference proteome</keyword>
<feature type="compositionally biased region" description="Basic and acidic residues" evidence="1">
    <location>
        <begin position="153"/>
        <end position="175"/>
    </location>
</feature>